<gene>
    <name evidence="2" type="ORF">IPH26_02220</name>
</gene>
<keyword evidence="2" id="KW-0449">Lipoprotein</keyword>
<dbReference type="AlphaFoldDB" id="A0A9D7HKE1"/>
<dbReference type="EMBL" id="JADJEV010000001">
    <property type="protein sequence ID" value="MBK6971814.1"/>
    <property type="molecule type" value="Genomic_DNA"/>
</dbReference>
<keyword evidence="1" id="KW-0732">Signal</keyword>
<evidence type="ECO:0000313" key="2">
    <source>
        <dbReference type="EMBL" id="MBK6971814.1"/>
    </source>
</evidence>
<reference evidence="2" key="1">
    <citation type="submission" date="2020-10" db="EMBL/GenBank/DDBJ databases">
        <title>Connecting structure to function with the recovery of over 1000 high-quality activated sludge metagenome-assembled genomes encoding full-length rRNA genes using long-read sequencing.</title>
        <authorList>
            <person name="Singleton C.M."/>
            <person name="Petriglieri F."/>
            <person name="Kristensen J.M."/>
            <person name="Kirkegaard R.H."/>
            <person name="Michaelsen T.Y."/>
            <person name="Andersen M.H."/>
            <person name="Karst S.M."/>
            <person name="Dueholm M.S."/>
            <person name="Nielsen P.H."/>
            <person name="Albertsen M."/>
        </authorList>
    </citation>
    <scope>NUCLEOTIDE SEQUENCE</scope>
    <source>
        <strain evidence="2">Bjer_18-Q3-R1-45_BAT3C.347</strain>
    </source>
</reference>
<evidence type="ECO:0000256" key="1">
    <source>
        <dbReference type="ARBA" id="ARBA00022729"/>
    </source>
</evidence>
<dbReference type="InterPro" id="IPR029046">
    <property type="entry name" value="LolA/LolB/LppX"/>
</dbReference>
<accession>A0A9D7HKE1</accession>
<comment type="caution">
    <text evidence="2">The sequence shown here is derived from an EMBL/GenBank/DDBJ whole genome shotgun (WGS) entry which is preliminary data.</text>
</comment>
<name>A0A9D7HKE1_9PROT</name>
<sequence>MIPKVRRSADLRAVIAGFVALLLTALPAGAAGEWDLAQLMELLSHNKSSEARFVERKYIALLDQPVESSGELSYVAPDRLEKRTLRPKPESMVLEGGMLTLERGGRKRSLPLADYPEVGAFVESIRGTLAGDREALQRAYGLALEGDAAQWTLTLTPSEPRMAQIVQKIRIGGSHGEVSSIEILQADGDRSLMSIQKAGRPDKAPAS</sequence>
<dbReference type="Gene3D" id="2.50.20.10">
    <property type="entry name" value="Lipoprotein localisation LolA/LolB/LppX"/>
    <property type="match status" value="1"/>
</dbReference>
<dbReference type="Pfam" id="PF19574">
    <property type="entry name" value="LolA_3"/>
    <property type="match status" value="1"/>
</dbReference>
<protein>
    <submittedName>
        <fullName evidence="2">Outer membrane lipoprotein carrier protein LolA</fullName>
    </submittedName>
</protein>
<proteinExistence type="predicted"/>
<dbReference type="Proteomes" id="UP000807785">
    <property type="component" value="Unassembled WGS sequence"/>
</dbReference>
<evidence type="ECO:0000313" key="3">
    <source>
        <dbReference type="Proteomes" id="UP000807785"/>
    </source>
</evidence>
<dbReference type="CDD" id="cd16325">
    <property type="entry name" value="LolA"/>
    <property type="match status" value="1"/>
</dbReference>
<dbReference type="InterPro" id="IPR004564">
    <property type="entry name" value="OM_lipoprot_carrier_LolA-like"/>
</dbReference>
<dbReference type="SUPFAM" id="SSF89392">
    <property type="entry name" value="Prokaryotic lipoproteins and lipoprotein localization factors"/>
    <property type="match status" value="1"/>
</dbReference>
<organism evidence="2 3">
    <name type="scientific">Candidatus Methylophosphatis roskildensis</name>
    <dbReference type="NCBI Taxonomy" id="2899263"/>
    <lineage>
        <taxon>Bacteria</taxon>
        <taxon>Pseudomonadati</taxon>
        <taxon>Pseudomonadota</taxon>
        <taxon>Betaproteobacteria</taxon>
        <taxon>Nitrosomonadales</taxon>
        <taxon>Sterolibacteriaceae</taxon>
        <taxon>Candidatus Methylophosphatis</taxon>
    </lineage>
</organism>